<comment type="caution">
    <text evidence="2">The sequence shown here is derived from an EMBL/GenBank/DDBJ whole genome shotgun (WGS) entry which is preliminary data.</text>
</comment>
<dbReference type="Proteomes" id="UP000320876">
    <property type="component" value="Unassembled WGS sequence"/>
</dbReference>
<dbReference type="EMBL" id="VFML01000002">
    <property type="protein sequence ID" value="TQI94643.1"/>
    <property type="molecule type" value="Genomic_DNA"/>
</dbReference>
<name>A0A542CUZ9_AMYCI</name>
<evidence type="ECO:0000259" key="1">
    <source>
        <dbReference type="Pfam" id="PF18156"/>
    </source>
</evidence>
<feature type="domain" description="pPIWI-RE three-gene island" evidence="1">
    <location>
        <begin position="8"/>
        <end position="118"/>
    </location>
</feature>
<dbReference type="RefSeq" id="WP_142003847.1">
    <property type="nucleotide sequence ID" value="NZ_VFML01000002.1"/>
</dbReference>
<dbReference type="Pfam" id="PF18156">
    <property type="entry name" value="pPIWI_RE_Y"/>
    <property type="match status" value="1"/>
</dbReference>
<evidence type="ECO:0000313" key="3">
    <source>
        <dbReference type="Proteomes" id="UP000320876"/>
    </source>
</evidence>
<protein>
    <recommendedName>
        <fullName evidence="1">pPIWI-RE three-gene island domain-containing protein</fullName>
    </recommendedName>
</protein>
<dbReference type="OrthoDB" id="580959at2"/>
<evidence type="ECO:0000313" key="2">
    <source>
        <dbReference type="EMBL" id="TQI94643.1"/>
    </source>
</evidence>
<gene>
    <name evidence="2" type="ORF">FB471_6814</name>
</gene>
<proteinExistence type="predicted"/>
<reference evidence="2 3" key="1">
    <citation type="submission" date="2019-06" db="EMBL/GenBank/DDBJ databases">
        <title>Sequencing the genomes of 1000 actinobacteria strains.</title>
        <authorList>
            <person name="Klenk H.-P."/>
        </authorList>
    </citation>
    <scope>NUCLEOTIDE SEQUENCE [LARGE SCALE GENOMIC DNA]</scope>
    <source>
        <strain evidence="2 3">DSM 45679</strain>
    </source>
</reference>
<keyword evidence="3" id="KW-1185">Reference proteome</keyword>
<dbReference type="InterPro" id="IPR041191">
    <property type="entry name" value="pPIWI_RE_Y"/>
</dbReference>
<accession>A0A542CUZ9</accession>
<organism evidence="2 3">
    <name type="scientific">Amycolatopsis cihanbeyliensis</name>
    <dbReference type="NCBI Taxonomy" id="1128664"/>
    <lineage>
        <taxon>Bacteria</taxon>
        <taxon>Bacillati</taxon>
        <taxon>Actinomycetota</taxon>
        <taxon>Actinomycetes</taxon>
        <taxon>Pseudonocardiales</taxon>
        <taxon>Pseudonocardiaceae</taxon>
        <taxon>Amycolatopsis</taxon>
    </lineage>
</organism>
<dbReference type="AlphaFoldDB" id="A0A542CUZ9"/>
<sequence length="342" mass="36636">MTGRTVLLDHLASGVYALSYRDAGGSTVPPYPQETQYALDLVVCECLHQGATPPAGVPELIRWCTDLSSPSWPFPPGEQCAGLALVDPVHRTRTRACAELAGLAAVAEELMAQALSDVPAGEAVERRRFLRSHVLVGPDTHRKLLMEDPPAAAVYKFVKDLYQPVPAEWVVRGKVALCECGLPARPGSPDDQLTAWCERETCPSGSQVEQRFSASKTLMLHPALRIFVALPAQAEDRLRSGLASAGLPVRSFGPAVERHEVRFPGSEPRTVQFYDRVVPTVLARDAAASGVDIAVVPDGFAMTASASRQAFADALPPGTHVTLMTESELLAGTKPTGRILDA</sequence>